<dbReference type="GO" id="GO:0005829">
    <property type="term" value="C:cytosol"/>
    <property type="evidence" value="ECO:0007669"/>
    <property type="project" value="TreeGrafter"/>
</dbReference>
<comment type="catalytic activity">
    <reaction evidence="8 10">
        <text>dITP + H2O = dIMP + diphosphate + H(+)</text>
        <dbReference type="Rhea" id="RHEA:28342"/>
        <dbReference type="ChEBI" id="CHEBI:15377"/>
        <dbReference type="ChEBI" id="CHEBI:15378"/>
        <dbReference type="ChEBI" id="CHEBI:33019"/>
        <dbReference type="ChEBI" id="CHEBI:61194"/>
        <dbReference type="ChEBI" id="CHEBI:61382"/>
        <dbReference type="EC" id="3.6.1.66"/>
    </reaction>
</comment>
<evidence type="ECO:0000256" key="3">
    <source>
        <dbReference type="ARBA" id="ARBA00022723"/>
    </source>
</evidence>
<feature type="binding site" evidence="10">
    <location>
        <position position="171"/>
    </location>
    <ligand>
        <name>substrate</name>
    </ligand>
</feature>
<feature type="binding site" evidence="10">
    <location>
        <begin position="7"/>
        <end position="12"/>
    </location>
    <ligand>
        <name>substrate</name>
    </ligand>
</feature>
<evidence type="ECO:0000256" key="7">
    <source>
        <dbReference type="ARBA" id="ARBA00023080"/>
    </source>
</evidence>
<comment type="function">
    <text evidence="10">Pyrophosphatase that catalyzes the hydrolysis of nucleoside triphosphates to their monophosphate derivatives, with a high preference for the non-canonical purine nucleotides XTP (xanthosine triphosphate), dITP (deoxyinosine triphosphate) and ITP. Seems to function as a house-cleaning enzyme that removes non-canonical purine nucleotides from the nucleotide pool, thus preventing their incorporation into DNA/RNA and avoiding chromosomal lesions.</text>
</comment>
<dbReference type="OrthoDB" id="9807456at2"/>
<dbReference type="GO" id="GO:0035870">
    <property type="term" value="F:dITP diphosphatase activity"/>
    <property type="evidence" value="ECO:0007669"/>
    <property type="project" value="UniProtKB-UniRule"/>
</dbReference>
<dbReference type="Gene3D" id="3.90.950.10">
    <property type="match status" value="1"/>
</dbReference>
<evidence type="ECO:0000313" key="12">
    <source>
        <dbReference type="EMBL" id="ACR80621.1"/>
    </source>
</evidence>
<feature type="binding site" evidence="10">
    <location>
        <begin position="176"/>
        <end position="177"/>
    </location>
    <ligand>
        <name>substrate</name>
    </ligand>
</feature>
<evidence type="ECO:0000256" key="6">
    <source>
        <dbReference type="ARBA" id="ARBA00022842"/>
    </source>
</evidence>
<comment type="similarity">
    <text evidence="1 10 11">Belongs to the HAM1 NTPase family.</text>
</comment>
<dbReference type="InterPro" id="IPR002637">
    <property type="entry name" value="RdgB/HAM1"/>
</dbReference>
<keyword evidence="5 10" id="KW-0378">Hydrolase</keyword>
<dbReference type="GO" id="GO:0046872">
    <property type="term" value="F:metal ion binding"/>
    <property type="evidence" value="ECO:0007669"/>
    <property type="project" value="UniProtKB-KW"/>
</dbReference>
<dbReference type="InterPro" id="IPR020922">
    <property type="entry name" value="dITP/XTP_pyrophosphatase"/>
</dbReference>
<feature type="binding site" evidence="10">
    <location>
        <position position="68"/>
    </location>
    <ligand>
        <name>substrate</name>
    </ligand>
</feature>
<feature type="active site" description="Proton acceptor" evidence="10">
    <location>
        <position position="67"/>
    </location>
</feature>
<dbReference type="EMBL" id="CP001634">
    <property type="protein sequence ID" value="ACR80621.1"/>
    <property type="molecule type" value="Genomic_DNA"/>
</dbReference>
<evidence type="ECO:0000256" key="1">
    <source>
        <dbReference type="ARBA" id="ARBA00008023"/>
    </source>
</evidence>
<evidence type="ECO:0000256" key="9">
    <source>
        <dbReference type="ARBA" id="ARBA00052017"/>
    </source>
</evidence>
<dbReference type="GO" id="GO:0009117">
    <property type="term" value="P:nucleotide metabolic process"/>
    <property type="evidence" value="ECO:0007669"/>
    <property type="project" value="UniProtKB-KW"/>
</dbReference>
<sequence length="197" mass="22271">MKVYLVSGNTHKLLEIQKIAPEGVEIESITSLDVSLNIDENGDTFIQNSIKKVEAFRNLGVPLIADDSGLEIDALDGFPGVHSARFMEEHSYEEKMQAILEKLANVENRTARFRCAATFFDPKNFILLAAEGTVEGTIALEIRGNKGFGYDPIFIPEGYKKTFGELGEEIKNRISHRSRAFKRLFELLHLYILHERI</sequence>
<dbReference type="CDD" id="cd00515">
    <property type="entry name" value="HAM1"/>
    <property type="match status" value="1"/>
</dbReference>
<comment type="catalytic activity">
    <reaction evidence="9 10">
        <text>XTP + H2O = XMP + diphosphate + H(+)</text>
        <dbReference type="Rhea" id="RHEA:28610"/>
        <dbReference type="ChEBI" id="CHEBI:15377"/>
        <dbReference type="ChEBI" id="CHEBI:15378"/>
        <dbReference type="ChEBI" id="CHEBI:33019"/>
        <dbReference type="ChEBI" id="CHEBI:57464"/>
        <dbReference type="ChEBI" id="CHEBI:61314"/>
        <dbReference type="EC" id="3.6.1.66"/>
    </reaction>
</comment>
<dbReference type="NCBIfam" id="TIGR00042">
    <property type="entry name" value="RdgB/HAM1 family non-canonical purine NTP pyrophosphatase"/>
    <property type="match status" value="1"/>
</dbReference>
<dbReference type="GO" id="GO:0036222">
    <property type="term" value="F:XTP diphosphatase activity"/>
    <property type="evidence" value="ECO:0007669"/>
    <property type="project" value="UniProtKB-UniRule"/>
</dbReference>
<organism evidence="12 13">
    <name type="scientific">Kosmotoga olearia (strain ATCC BAA-1733 / DSM 21960 / TBF 19.5.1)</name>
    <dbReference type="NCBI Taxonomy" id="521045"/>
    <lineage>
        <taxon>Bacteria</taxon>
        <taxon>Thermotogati</taxon>
        <taxon>Thermotogota</taxon>
        <taxon>Thermotogae</taxon>
        <taxon>Kosmotogales</taxon>
        <taxon>Kosmotogaceae</taxon>
        <taxon>Kosmotoga</taxon>
    </lineage>
</organism>
<reference evidence="12 13" key="1">
    <citation type="submission" date="2009-06" db="EMBL/GenBank/DDBJ databases">
        <title>Complete sequence of Thermotogales bacterium TBF 19.5.1.</title>
        <authorList>
            <consortium name="US DOE Joint Genome Institute"/>
            <person name="Lucas S."/>
            <person name="Copeland A."/>
            <person name="Lapidus A."/>
            <person name="Glavina del Rio T."/>
            <person name="Tice H."/>
            <person name="Bruce D."/>
            <person name="Goodwin L."/>
            <person name="Pitluck S."/>
            <person name="Chertkov O."/>
            <person name="Brettin T."/>
            <person name="Detter J.C."/>
            <person name="Han C."/>
            <person name="Schmutz J."/>
            <person name="Larimer F."/>
            <person name="Land M."/>
            <person name="Hauser L."/>
            <person name="Kyrpides N."/>
            <person name="Ovchinnikova G."/>
            <person name="Noll K."/>
        </authorList>
    </citation>
    <scope>NUCLEOTIDE SEQUENCE [LARGE SCALE GENOMIC DNA]</scope>
    <source>
        <strain evidence="13">ATCC BAA-1733 / DSM 21960 / TBF 19.5.1</strain>
    </source>
</reference>
<comment type="catalytic activity">
    <reaction evidence="10">
        <text>ITP + H2O = IMP + diphosphate + H(+)</text>
        <dbReference type="Rhea" id="RHEA:29399"/>
        <dbReference type="ChEBI" id="CHEBI:15377"/>
        <dbReference type="ChEBI" id="CHEBI:15378"/>
        <dbReference type="ChEBI" id="CHEBI:33019"/>
        <dbReference type="ChEBI" id="CHEBI:58053"/>
        <dbReference type="ChEBI" id="CHEBI:61402"/>
        <dbReference type="EC" id="3.6.1.66"/>
    </reaction>
</comment>
<evidence type="ECO:0000256" key="10">
    <source>
        <dbReference type="HAMAP-Rule" id="MF_01405"/>
    </source>
</evidence>
<keyword evidence="6 10" id="KW-0460">Magnesium</keyword>
<dbReference type="RefSeq" id="WP_015869264.1">
    <property type="nucleotide sequence ID" value="NC_012785.1"/>
</dbReference>
<dbReference type="HAMAP" id="MF_01405">
    <property type="entry name" value="Non_canon_purine_NTPase"/>
    <property type="match status" value="1"/>
</dbReference>
<dbReference type="InterPro" id="IPR029001">
    <property type="entry name" value="ITPase-like_fam"/>
</dbReference>
<name>C5CGV2_KOSOT</name>
<protein>
    <recommendedName>
        <fullName evidence="10">dITP/XTP pyrophosphatase</fullName>
        <ecNumber evidence="10">3.6.1.66</ecNumber>
    </recommendedName>
    <alternativeName>
        <fullName evidence="10">Non-canonical purine NTP pyrophosphatase</fullName>
    </alternativeName>
    <alternativeName>
        <fullName evidence="10">Non-standard purine NTP pyrophosphatase</fullName>
    </alternativeName>
    <alternativeName>
        <fullName evidence="10">Nucleoside-triphosphate diphosphatase</fullName>
    </alternativeName>
    <alternativeName>
        <fullName evidence="10">Nucleoside-triphosphate pyrophosphatase</fullName>
        <shortName evidence="10">NTPase</shortName>
    </alternativeName>
</protein>
<feature type="binding site" evidence="10">
    <location>
        <begin position="148"/>
        <end position="151"/>
    </location>
    <ligand>
        <name>substrate</name>
    </ligand>
</feature>
<dbReference type="GO" id="GO:0017111">
    <property type="term" value="F:ribonucleoside triphosphate phosphatase activity"/>
    <property type="evidence" value="ECO:0007669"/>
    <property type="project" value="InterPro"/>
</dbReference>
<gene>
    <name evidence="12" type="ordered locus">Kole_1940</name>
</gene>
<reference evidence="12 13" key="2">
    <citation type="journal article" date="2011" name="J. Bacteriol.">
        <title>Genome Sequence of Kosmotoga olearia Strain TBF 19.5.1, a Thermophilic Bacterium with a Wide Growth Temperature Range, Isolated from the Troll B Oil Platform in the North Sea.</title>
        <authorList>
            <person name="Swithers K.S."/>
            <person name="Dipippo J.L."/>
            <person name="Bruce D.C."/>
            <person name="Detter C."/>
            <person name="Tapia R."/>
            <person name="Han S."/>
            <person name="Goodwin L.A."/>
            <person name="Han J."/>
            <person name="Woyke T."/>
            <person name="Pitluck S."/>
            <person name="Pennacchio L."/>
            <person name="Nolan M."/>
            <person name="Mikhailova N."/>
            <person name="Land M.L."/>
            <person name="Nesbo C.L."/>
            <person name="Gogarten J.P."/>
            <person name="Noll K.M."/>
        </authorList>
    </citation>
    <scope>NUCLEOTIDE SEQUENCE [LARGE SCALE GENOMIC DNA]</scope>
    <source>
        <strain evidence="13">ATCC BAA-1733 / DSM 21960 / TBF 19.5.1</strain>
    </source>
</reference>
<accession>C5CGV2</accession>
<comment type="cofactor">
    <cofactor evidence="10">
        <name>Mg(2+)</name>
        <dbReference type="ChEBI" id="CHEBI:18420"/>
    </cofactor>
    <text evidence="10">Binds 1 Mg(2+) ion per subunit.</text>
</comment>
<evidence type="ECO:0000256" key="8">
    <source>
        <dbReference type="ARBA" id="ARBA00051875"/>
    </source>
</evidence>
<dbReference type="SUPFAM" id="SSF52972">
    <property type="entry name" value="ITPase-like"/>
    <property type="match status" value="1"/>
</dbReference>
<feature type="binding site" evidence="10">
    <location>
        <position position="39"/>
    </location>
    <ligand>
        <name>Mg(2+)</name>
        <dbReference type="ChEBI" id="CHEBI:18420"/>
    </ligand>
</feature>
<dbReference type="GO" id="GO:0036220">
    <property type="term" value="F:ITP diphosphatase activity"/>
    <property type="evidence" value="ECO:0007669"/>
    <property type="project" value="UniProtKB-UniRule"/>
</dbReference>
<evidence type="ECO:0000256" key="11">
    <source>
        <dbReference type="RuleBase" id="RU003781"/>
    </source>
</evidence>
<dbReference type="EC" id="3.6.1.66" evidence="10"/>
<evidence type="ECO:0000256" key="5">
    <source>
        <dbReference type="ARBA" id="ARBA00022801"/>
    </source>
</evidence>
<dbReference type="FunFam" id="3.90.950.10:FF:000001">
    <property type="entry name" value="dITP/XTP pyrophosphatase"/>
    <property type="match status" value="1"/>
</dbReference>
<dbReference type="PANTHER" id="PTHR11067:SF9">
    <property type="entry name" value="INOSINE TRIPHOSPHATE PYROPHOSPHATASE"/>
    <property type="match status" value="1"/>
</dbReference>
<keyword evidence="13" id="KW-1185">Reference proteome</keyword>
<comment type="subunit">
    <text evidence="2 10">Homodimer.</text>
</comment>
<dbReference type="GO" id="GO:0009146">
    <property type="term" value="P:purine nucleoside triphosphate catabolic process"/>
    <property type="evidence" value="ECO:0007669"/>
    <property type="project" value="UniProtKB-UniRule"/>
</dbReference>
<dbReference type="PANTHER" id="PTHR11067">
    <property type="entry name" value="INOSINE TRIPHOSPHATE PYROPHOSPHATASE/HAM1 PROTEIN"/>
    <property type="match status" value="1"/>
</dbReference>
<keyword evidence="4 10" id="KW-0547">Nucleotide-binding</keyword>
<dbReference type="Proteomes" id="UP000002382">
    <property type="component" value="Chromosome"/>
</dbReference>
<keyword evidence="3 10" id="KW-0479">Metal-binding</keyword>
<dbReference type="Pfam" id="PF01725">
    <property type="entry name" value="Ham1p_like"/>
    <property type="match status" value="1"/>
</dbReference>
<dbReference type="KEGG" id="kol:Kole_1940"/>
<dbReference type="AlphaFoldDB" id="C5CGV2"/>
<evidence type="ECO:0000313" key="13">
    <source>
        <dbReference type="Proteomes" id="UP000002382"/>
    </source>
</evidence>
<feature type="binding site" evidence="10">
    <location>
        <position position="67"/>
    </location>
    <ligand>
        <name>Mg(2+)</name>
        <dbReference type="ChEBI" id="CHEBI:18420"/>
    </ligand>
</feature>
<keyword evidence="7 10" id="KW-0546">Nucleotide metabolism</keyword>
<dbReference type="GO" id="GO:0000166">
    <property type="term" value="F:nucleotide binding"/>
    <property type="evidence" value="ECO:0007669"/>
    <property type="project" value="UniProtKB-KW"/>
</dbReference>
<evidence type="ECO:0000256" key="4">
    <source>
        <dbReference type="ARBA" id="ARBA00022741"/>
    </source>
</evidence>
<proteinExistence type="inferred from homology"/>
<dbReference type="eggNOG" id="COG0127">
    <property type="taxonomic scope" value="Bacteria"/>
</dbReference>
<evidence type="ECO:0000256" key="2">
    <source>
        <dbReference type="ARBA" id="ARBA00011738"/>
    </source>
</evidence>
<dbReference type="HOGENOM" id="CLU_082080_0_2_0"/>
<dbReference type="STRING" id="521045.Kole_1940"/>